<dbReference type="InterPro" id="IPR033116">
    <property type="entry name" value="TRYPSIN_SER"/>
</dbReference>
<evidence type="ECO:0000256" key="12">
    <source>
        <dbReference type="ARBA" id="ARBA00066707"/>
    </source>
</evidence>
<comment type="caution">
    <text evidence="15">The sequence shown here is derived from an EMBL/GenBank/DDBJ whole genome shotgun (WGS) entry which is preliminary data.</text>
</comment>
<dbReference type="GO" id="GO:0006508">
    <property type="term" value="P:proteolysis"/>
    <property type="evidence" value="ECO:0007669"/>
    <property type="project" value="UniProtKB-KW"/>
</dbReference>
<dbReference type="Pfam" id="PF00089">
    <property type="entry name" value="Trypsin"/>
    <property type="match status" value="1"/>
</dbReference>
<evidence type="ECO:0000256" key="10">
    <source>
        <dbReference type="ARBA" id="ARBA00023157"/>
    </source>
</evidence>
<evidence type="ECO:0000259" key="14">
    <source>
        <dbReference type="PROSITE" id="PS50240"/>
    </source>
</evidence>
<dbReference type="OrthoDB" id="10059102at2759"/>
<evidence type="ECO:0000256" key="6">
    <source>
        <dbReference type="ARBA" id="ARBA00022729"/>
    </source>
</evidence>
<feature type="chain" id="PRO_5005536057" description="limulus clotting factor C" evidence="13">
    <location>
        <begin position="18"/>
        <end position="318"/>
    </location>
</feature>
<evidence type="ECO:0000256" key="1">
    <source>
        <dbReference type="ARBA" id="ARBA00004613"/>
    </source>
</evidence>
<evidence type="ECO:0000256" key="7">
    <source>
        <dbReference type="ARBA" id="ARBA00022801"/>
    </source>
</evidence>
<dbReference type="SUPFAM" id="SSF50494">
    <property type="entry name" value="Trypsin-like serine proteases"/>
    <property type="match status" value="1"/>
</dbReference>
<protein>
    <recommendedName>
        <fullName evidence="12">limulus clotting factor C</fullName>
        <ecNumber evidence="12">3.4.21.84</ecNumber>
    </recommendedName>
</protein>
<dbReference type="STRING" id="7375.A0A0L0C840"/>
<dbReference type="InterPro" id="IPR009003">
    <property type="entry name" value="Peptidase_S1_PA"/>
</dbReference>
<feature type="domain" description="Peptidase S1" evidence="14">
    <location>
        <begin position="28"/>
        <end position="268"/>
    </location>
</feature>
<feature type="signal peptide" evidence="13">
    <location>
        <begin position="1"/>
        <end position="17"/>
    </location>
</feature>
<dbReference type="InterPro" id="IPR043504">
    <property type="entry name" value="Peptidase_S1_PA_chymotrypsin"/>
</dbReference>
<dbReference type="GO" id="GO:0042381">
    <property type="term" value="P:hemolymph coagulation"/>
    <property type="evidence" value="ECO:0007669"/>
    <property type="project" value="UniProtKB-KW"/>
</dbReference>
<evidence type="ECO:0000256" key="13">
    <source>
        <dbReference type="SAM" id="SignalP"/>
    </source>
</evidence>
<keyword evidence="4" id="KW-0768">Sushi</keyword>
<dbReference type="InterPro" id="IPR001314">
    <property type="entry name" value="Peptidase_S1A"/>
</dbReference>
<evidence type="ECO:0000256" key="8">
    <source>
        <dbReference type="ARBA" id="ARBA00022820"/>
    </source>
</evidence>
<dbReference type="PANTHER" id="PTHR24276:SF91">
    <property type="entry name" value="AT26814P-RELATED"/>
    <property type="match status" value="1"/>
</dbReference>
<dbReference type="PROSITE" id="PS00135">
    <property type="entry name" value="TRYPSIN_SER"/>
    <property type="match status" value="1"/>
</dbReference>
<keyword evidence="3" id="KW-0964">Secreted</keyword>
<evidence type="ECO:0000256" key="9">
    <source>
        <dbReference type="ARBA" id="ARBA00022825"/>
    </source>
</evidence>
<dbReference type="Gene3D" id="2.40.10.10">
    <property type="entry name" value="Trypsin-like serine proteases"/>
    <property type="match status" value="1"/>
</dbReference>
<keyword evidence="7" id="KW-0378">Hydrolase</keyword>
<feature type="non-terminal residue" evidence="15">
    <location>
        <position position="318"/>
    </location>
</feature>
<gene>
    <name evidence="15" type="ORF">FF38_02108</name>
</gene>
<comment type="subcellular location">
    <subcellularLocation>
        <location evidence="1">Secreted</location>
    </subcellularLocation>
</comment>
<dbReference type="OMA" id="CIWNTAN"/>
<keyword evidence="8" id="KW-0353">Hemolymph clotting</keyword>
<keyword evidence="5" id="KW-0645">Protease</keyword>
<dbReference type="EMBL" id="JRES01000777">
    <property type="protein sequence ID" value="KNC28397.1"/>
    <property type="molecule type" value="Genomic_DNA"/>
</dbReference>
<evidence type="ECO:0000256" key="11">
    <source>
        <dbReference type="ARBA" id="ARBA00052079"/>
    </source>
</evidence>
<dbReference type="PROSITE" id="PS50240">
    <property type="entry name" value="TRYPSIN_DOM"/>
    <property type="match status" value="1"/>
</dbReference>
<evidence type="ECO:0000313" key="16">
    <source>
        <dbReference type="Proteomes" id="UP000037069"/>
    </source>
</evidence>
<dbReference type="EC" id="3.4.21.84" evidence="12"/>
<name>A0A0L0C840_LUCCU</name>
<dbReference type="PRINTS" id="PR00722">
    <property type="entry name" value="CHYMOTRYPSIN"/>
</dbReference>
<sequence>MNIIKLNLLTLSYLLQGLVINADLESRVINGQEVKWNSTRYQVSVRLEQIDRYFFGLGHLCGGSIIGRNTILTSAHCIWNTANNSFYPANVFSVVMGNLDKTLNNQNSLKFSVTKIITGTNYNYDTFQDDLAIMFLDQSIPENFTRAEVIELNDHMNFTYNKNCIVTGWGLTENNTYPKNLMFVEVPIVNREICSLNYGSENLLDGMLCAGFMKGEIDACSGDSGGPLVCNNKLVGIVSFGLGCAIPGYPGVYTNVAYYYDWIRKQAGLSRQNNQLVVMDLMGMNNTIITGNSTNKVCGNIFITICLIFIKIIIKNYY</sequence>
<dbReference type="Proteomes" id="UP000037069">
    <property type="component" value="Unassembled WGS sequence"/>
</dbReference>
<evidence type="ECO:0000256" key="5">
    <source>
        <dbReference type="ARBA" id="ARBA00022670"/>
    </source>
</evidence>
<dbReference type="InterPro" id="IPR001254">
    <property type="entry name" value="Trypsin_dom"/>
</dbReference>
<dbReference type="SMART" id="SM00020">
    <property type="entry name" value="Tryp_SPc"/>
    <property type="match status" value="1"/>
</dbReference>
<dbReference type="InterPro" id="IPR050430">
    <property type="entry name" value="Peptidase_S1"/>
</dbReference>
<reference evidence="15 16" key="1">
    <citation type="journal article" date="2015" name="Nat. Commun.">
        <title>Lucilia cuprina genome unlocks parasitic fly biology to underpin future interventions.</title>
        <authorList>
            <person name="Anstead C.A."/>
            <person name="Korhonen P.K."/>
            <person name="Young N.D."/>
            <person name="Hall R.S."/>
            <person name="Jex A.R."/>
            <person name="Murali S.C."/>
            <person name="Hughes D.S."/>
            <person name="Lee S.F."/>
            <person name="Perry T."/>
            <person name="Stroehlein A.J."/>
            <person name="Ansell B.R."/>
            <person name="Breugelmans B."/>
            <person name="Hofmann A."/>
            <person name="Qu J."/>
            <person name="Dugan S."/>
            <person name="Lee S.L."/>
            <person name="Chao H."/>
            <person name="Dinh H."/>
            <person name="Han Y."/>
            <person name="Doddapaneni H.V."/>
            <person name="Worley K.C."/>
            <person name="Muzny D.M."/>
            <person name="Ioannidis P."/>
            <person name="Waterhouse R.M."/>
            <person name="Zdobnov E.M."/>
            <person name="James P.J."/>
            <person name="Bagnall N.H."/>
            <person name="Kotze A.C."/>
            <person name="Gibbs R.A."/>
            <person name="Richards S."/>
            <person name="Batterham P."/>
            <person name="Gasser R.B."/>
        </authorList>
    </citation>
    <scope>NUCLEOTIDE SEQUENCE [LARGE SCALE GENOMIC DNA]</scope>
    <source>
        <strain evidence="15 16">LS</strain>
        <tissue evidence="15">Full body</tissue>
    </source>
</reference>
<dbReference type="GO" id="GO:0004252">
    <property type="term" value="F:serine-type endopeptidase activity"/>
    <property type="evidence" value="ECO:0007669"/>
    <property type="project" value="InterPro"/>
</dbReference>
<keyword evidence="10" id="KW-1015">Disulfide bond</keyword>
<evidence type="ECO:0000256" key="3">
    <source>
        <dbReference type="ARBA" id="ARBA00022525"/>
    </source>
</evidence>
<comment type="similarity">
    <text evidence="2">Belongs to the peptidase S1 family.</text>
</comment>
<keyword evidence="9" id="KW-0720">Serine protease</keyword>
<accession>A0A0L0C840</accession>
<evidence type="ECO:0000256" key="2">
    <source>
        <dbReference type="ARBA" id="ARBA00007664"/>
    </source>
</evidence>
<evidence type="ECO:0000256" key="4">
    <source>
        <dbReference type="ARBA" id="ARBA00022659"/>
    </source>
</evidence>
<dbReference type="CDD" id="cd00190">
    <property type="entry name" value="Tryp_SPc"/>
    <property type="match status" value="1"/>
</dbReference>
<keyword evidence="6 13" id="KW-0732">Signal</keyword>
<organism evidence="15 16">
    <name type="scientific">Lucilia cuprina</name>
    <name type="common">Green bottle fly</name>
    <name type="synonym">Australian sheep blowfly</name>
    <dbReference type="NCBI Taxonomy" id="7375"/>
    <lineage>
        <taxon>Eukaryota</taxon>
        <taxon>Metazoa</taxon>
        <taxon>Ecdysozoa</taxon>
        <taxon>Arthropoda</taxon>
        <taxon>Hexapoda</taxon>
        <taxon>Insecta</taxon>
        <taxon>Pterygota</taxon>
        <taxon>Neoptera</taxon>
        <taxon>Endopterygota</taxon>
        <taxon>Diptera</taxon>
        <taxon>Brachycera</taxon>
        <taxon>Muscomorpha</taxon>
        <taxon>Oestroidea</taxon>
        <taxon>Calliphoridae</taxon>
        <taxon>Luciliinae</taxon>
        <taxon>Lucilia</taxon>
    </lineage>
</organism>
<dbReference type="FunFam" id="2.40.10.10:FF:000120">
    <property type="entry name" value="Putative serine protease"/>
    <property type="match status" value="1"/>
</dbReference>
<keyword evidence="16" id="KW-1185">Reference proteome</keyword>
<dbReference type="AlphaFoldDB" id="A0A0L0C840"/>
<comment type="catalytic activity">
    <reaction evidence="11">
        <text>Selective cleavage of 103-Arg-|-Ser-104 and 124-Ile-|-Ile-125 bonds in Limulus clotting factor B to form activated factor B. Cleavage of -Pro-Arg-|-Xaa- bonds in synthetic substrates.</text>
        <dbReference type="EC" id="3.4.21.84"/>
    </reaction>
</comment>
<proteinExistence type="inferred from homology"/>
<evidence type="ECO:0000313" key="15">
    <source>
        <dbReference type="EMBL" id="KNC28397.1"/>
    </source>
</evidence>
<dbReference type="GO" id="GO:0005576">
    <property type="term" value="C:extracellular region"/>
    <property type="evidence" value="ECO:0007669"/>
    <property type="project" value="UniProtKB-SubCell"/>
</dbReference>
<dbReference type="PANTHER" id="PTHR24276">
    <property type="entry name" value="POLYSERASE-RELATED"/>
    <property type="match status" value="1"/>
</dbReference>